<dbReference type="GO" id="GO:0005737">
    <property type="term" value="C:cytoplasm"/>
    <property type="evidence" value="ECO:0007669"/>
    <property type="project" value="TreeGrafter"/>
</dbReference>
<dbReference type="RefSeq" id="XP_052943865.1">
    <property type="nucleotide sequence ID" value="XM_053085906.1"/>
</dbReference>
<evidence type="ECO:0000256" key="8">
    <source>
        <dbReference type="ARBA" id="ARBA00022741"/>
    </source>
</evidence>
<dbReference type="CDD" id="cd01170">
    <property type="entry name" value="THZ_kinase"/>
    <property type="match status" value="1"/>
</dbReference>
<evidence type="ECO:0000313" key="19">
    <source>
        <dbReference type="EMBL" id="KAI9634088.1"/>
    </source>
</evidence>
<dbReference type="GO" id="GO:0000287">
    <property type="term" value="F:magnesium ion binding"/>
    <property type="evidence" value="ECO:0007669"/>
    <property type="project" value="InterPro"/>
</dbReference>
<evidence type="ECO:0000259" key="18">
    <source>
        <dbReference type="Pfam" id="PF02581"/>
    </source>
</evidence>
<feature type="domain" description="Thiamine phosphate synthase/TenI" evidence="18">
    <location>
        <begin position="12"/>
        <end position="205"/>
    </location>
</feature>
<keyword evidence="11" id="KW-0460">Magnesium</keyword>
<dbReference type="InterPro" id="IPR022998">
    <property type="entry name" value="ThiamineP_synth_TenI"/>
</dbReference>
<sequence>MSSSKPKIDYSLYLVTGRELLPPGKDYYESLEESLQGGVTLVQVREKLTDTGEFIDVARRTKEICDRYKVPVLINDRIDVHLAIGSAGIHIGQSDCPLPLARQLLGPNAIIGVSVSSPADAKRAVAQGADYVGIGPVWPTGSKDVSKKVLLSPEGVGAVLDALAGTGVEAVAIGGIHPPNLQYLLHASIAPNSRNHLAGIAIISDIVGSRIPKEASEGLRKVVDSFKRSRETLDHPQAIFCAKAQSPRDTEGILARVGDLMRIVRNNTPLIHQITNNVVINDSANATLAVGASPIMATNARDVKDLSPAIGALLVNFGTITDKEGMMVAGREANVNRKPVVFDPVAVGATSYRRETSKELLAHWQPTVIKGNAAEIGALAQSAEVATRGVDSVGSGFSDPAKVVRDLARRRAAIIVLTGEHDYISDGETVIKASNGHKLLGVITGSGCMTGTLVTTFCAAARLYHLANHDPFEEESQLVQGDMLMGALAGVLVITIAAEVAAARSDVKGPGTFRAALIDELYNLTPDVLVERAKIEVISPAWKGGAD</sequence>
<accession>A0AA38H4P1</accession>
<evidence type="ECO:0000256" key="10">
    <source>
        <dbReference type="ARBA" id="ARBA00022840"/>
    </source>
</evidence>
<dbReference type="GO" id="GO:0009228">
    <property type="term" value="P:thiamine biosynthetic process"/>
    <property type="evidence" value="ECO:0007669"/>
    <property type="project" value="UniProtKB-KW"/>
</dbReference>
<comment type="catalytic activity">
    <reaction evidence="14">
        <text>2-(2-carboxy-4-methylthiazol-5-yl)ethyl phosphate + 4-amino-2-methyl-5-(diphosphooxymethyl)pyrimidine + 2 H(+) = thiamine phosphate + CO2 + diphosphate</text>
        <dbReference type="Rhea" id="RHEA:47848"/>
        <dbReference type="ChEBI" id="CHEBI:15378"/>
        <dbReference type="ChEBI" id="CHEBI:16526"/>
        <dbReference type="ChEBI" id="CHEBI:33019"/>
        <dbReference type="ChEBI" id="CHEBI:37575"/>
        <dbReference type="ChEBI" id="CHEBI:57841"/>
        <dbReference type="ChEBI" id="CHEBI:62890"/>
        <dbReference type="EC" id="2.5.1.3"/>
    </reaction>
</comment>
<protein>
    <submittedName>
        <fullName evidence="19">Thiamine biosynthetic bifunctional enzyme</fullName>
    </submittedName>
</protein>
<comment type="catalytic activity">
    <reaction evidence="1">
        <text>5-(2-hydroxyethyl)-4-methylthiazole + ATP = 4-methyl-5-(2-phosphooxyethyl)-thiazole + ADP + H(+)</text>
        <dbReference type="Rhea" id="RHEA:24212"/>
        <dbReference type="ChEBI" id="CHEBI:15378"/>
        <dbReference type="ChEBI" id="CHEBI:17957"/>
        <dbReference type="ChEBI" id="CHEBI:30616"/>
        <dbReference type="ChEBI" id="CHEBI:58296"/>
        <dbReference type="ChEBI" id="CHEBI:456216"/>
        <dbReference type="EC" id="2.7.1.50"/>
    </reaction>
</comment>
<evidence type="ECO:0000256" key="15">
    <source>
        <dbReference type="ARBA" id="ARBA00047883"/>
    </source>
</evidence>
<dbReference type="PRINTS" id="PR01099">
    <property type="entry name" value="HYETHTZKNASE"/>
</dbReference>
<evidence type="ECO:0000256" key="2">
    <source>
        <dbReference type="ARBA" id="ARBA00001946"/>
    </source>
</evidence>
<dbReference type="Pfam" id="PF02110">
    <property type="entry name" value="HK"/>
    <property type="match status" value="1"/>
</dbReference>
<dbReference type="GO" id="GO:0005524">
    <property type="term" value="F:ATP binding"/>
    <property type="evidence" value="ECO:0007669"/>
    <property type="project" value="UniProtKB-KW"/>
</dbReference>
<dbReference type="Proteomes" id="UP001164286">
    <property type="component" value="Unassembled WGS sequence"/>
</dbReference>
<dbReference type="SUPFAM" id="SSF53613">
    <property type="entry name" value="Ribokinase-like"/>
    <property type="match status" value="1"/>
</dbReference>
<dbReference type="PANTHER" id="PTHR20857:SF23">
    <property type="entry name" value="THIAMINE BIOSYNTHETIC BIFUNCTIONAL ENZYME"/>
    <property type="match status" value="1"/>
</dbReference>
<evidence type="ECO:0000256" key="5">
    <source>
        <dbReference type="ARBA" id="ARBA00005165"/>
    </source>
</evidence>
<evidence type="ECO:0000256" key="14">
    <source>
        <dbReference type="ARBA" id="ARBA00047851"/>
    </source>
</evidence>
<dbReference type="HAMAP" id="MF_00228">
    <property type="entry name" value="Thz_kinase"/>
    <property type="match status" value="1"/>
</dbReference>
<gene>
    <name evidence="19" type="ORF">MKK02DRAFT_18174</name>
</gene>
<evidence type="ECO:0000256" key="16">
    <source>
        <dbReference type="ARBA" id="ARBA00061146"/>
    </source>
</evidence>
<evidence type="ECO:0000256" key="17">
    <source>
        <dbReference type="ARBA" id="ARBA00061283"/>
    </source>
</evidence>
<dbReference type="AlphaFoldDB" id="A0AA38H4P1"/>
<evidence type="ECO:0000256" key="3">
    <source>
        <dbReference type="ARBA" id="ARBA00003814"/>
    </source>
</evidence>
<evidence type="ECO:0000256" key="9">
    <source>
        <dbReference type="ARBA" id="ARBA00022777"/>
    </source>
</evidence>
<dbReference type="InterPro" id="IPR013785">
    <property type="entry name" value="Aldolase_TIM"/>
</dbReference>
<evidence type="ECO:0000256" key="11">
    <source>
        <dbReference type="ARBA" id="ARBA00022842"/>
    </source>
</evidence>
<dbReference type="GO" id="GO:0004789">
    <property type="term" value="F:thiamine-phosphate diphosphorylase activity"/>
    <property type="evidence" value="ECO:0007669"/>
    <property type="project" value="UniProtKB-EC"/>
</dbReference>
<dbReference type="InterPro" id="IPR036206">
    <property type="entry name" value="ThiamineP_synth_sf"/>
</dbReference>
<comment type="cofactor">
    <cofactor evidence="2">
        <name>Mg(2+)</name>
        <dbReference type="ChEBI" id="CHEBI:18420"/>
    </cofactor>
</comment>
<comment type="function">
    <text evidence="3">Condenses 4-methyl-5-(beta-hydroxyethyl)thiazole monophosphate (THZ-P) and 2-methyl-4-amino-5-hydroxymethyl pyrimidine pyrophosphate (HMP-PP) to form thiamine monophosphate (TMP).</text>
</comment>
<name>A0AA38H4P1_9TREE</name>
<dbReference type="Gene3D" id="3.40.1190.20">
    <property type="match status" value="1"/>
</dbReference>
<reference evidence="19" key="1">
    <citation type="journal article" date="2022" name="G3 (Bethesda)">
        <title>High quality genome of the basidiomycete yeast Dioszegia hungarica PDD-24b-2 isolated from cloud water.</title>
        <authorList>
            <person name="Jarrige D."/>
            <person name="Haridas S."/>
            <person name="Bleykasten-Grosshans C."/>
            <person name="Joly M."/>
            <person name="Nadalig T."/>
            <person name="Sancelme M."/>
            <person name="Vuilleumier S."/>
            <person name="Grigoriev I.V."/>
            <person name="Amato P."/>
            <person name="Bringel F."/>
        </authorList>
    </citation>
    <scope>NUCLEOTIDE SEQUENCE</scope>
    <source>
        <strain evidence="19">PDD-24b-2</strain>
    </source>
</reference>
<keyword evidence="6" id="KW-0808">Transferase</keyword>
<evidence type="ECO:0000256" key="13">
    <source>
        <dbReference type="ARBA" id="ARBA00047334"/>
    </source>
</evidence>
<dbReference type="GeneID" id="77725107"/>
<evidence type="ECO:0000256" key="6">
    <source>
        <dbReference type="ARBA" id="ARBA00022679"/>
    </source>
</evidence>
<comment type="caution">
    <text evidence="19">The sequence shown here is derived from an EMBL/GenBank/DDBJ whole genome shotgun (WGS) entry which is preliminary data.</text>
</comment>
<comment type="catalytic activity">
    <reaction evidence="15">
        <text>2-[(2R,5Z)-2-carboxy-4-methylthiazol-5(2H)-ylidene]ethyl phosphate + 4-amino-2-methyl-5-(diphosphooxymethyl)pyrimidine + 2 H(+) = thiamine phosphate + CO2 + diphosphate</text>
        <dbReference type="Rhea" id="RHEA:47844"/>
        <dbReference type="ChEBI" id="CHEBI:15378"/>
        <dbReference type="ChEBI" id="CHEBI:16526"/>
        <dbReference type="ChEBI" id="CHEBI:33019"/>
        <dbReference type="ChEBI" id="CHEBI:37575"/>
        <dbReference type="ChEBI" id="CHEBI:57841"/>
        <dbReference type="ChEBI" id="CHEBI:62899"/>
        <dbReference type="EC" id="2.5.1.3"/>
    </reaction>
</comment>
<comment type="similarity">
    <text evidence="17">In the N-terminal section; belongs to the thiamine-phosphate synthase family.</text>
</comment>
<dbReference type="InterPro" id="IPR000417">
    <property type="entry name" value="Hyethyz_kinase"/>
</dbReference>
<dbReference type="PANTHER" id="PTHR20857">
    <property type="entry name" value="THIAMINE-PHOSPHATE PYROPHOSPHORYLASE"/>
    <property type="match status" value="1"/>
</dbReference>
<keyword evidence="10" id="KW-0067">ATP-binding</keyword>
<dbReference type="Gene3D" id="3.20.20.70">
    <property type="entry name" value="Aldolase class I"/>
    <property type="match status" value="1"/>
</dbReference>
<keyword evidence="8" id="KW-0547">Nucleotide-binding</keyword>
<keyword evidence="9" id="KW-0418">Kinase</keyword>
<dbReference type="GO" id="GO:0004417">
    <property type="term" value="F:hydroxyethylthiazole kinase activity"/>
    <property type="evidence" value="ECO:0007669"/>
    <property type="project" value="UniProtKB-EC"/>
</dbReference>
<dbReference type="Pfam" id="PF02581">
    <property type="entry name" value="TMP-TENI"/>
    <property type="match status" value="1"/>
</dbReference>
<comment type="catalytic activity">
    <reaction evidence="13">
        <text>4-methyl-5-(2-phosphooxyethyl)-thiazole + 4-amino-2-methyl-5-(diphosphooxymethyl)pyrimidine + H(+) = thiamine phosphate + diphosphate</text>
        <dbReference type="Rhea" id="RHEA:22328"/>
        <dbReference type="ChEBI" id="CHEBI:15378"/>
        <dbReference type="ChEBI" id="CHEBI:33019"/>
        <dbReference type="ChEBI" id="CHEBI:37575"/>
        <dbReference type="ChEBI" id="CHEBI:57841"/>
        <dbReference type="ChEBI" id="CHEBI:58296"/>
        <dbReference type="EC" id="2.5.1.3"/>
    </reaction>
</comment>
<comment type="pathway">
    <text evidence="5">Cofactor biosynthesis; thiamine diphosphate biosynthesis; thiamine phosphate from 4-amino-2-methyl-5-diphosphomethylpyrimidine and 4-methyl-5-(2-phosphoethyl)-thiazole: step 1/1.</text>
</comment>
<dbReference type="FunFam" id="3.20.20.70:FF:000104">
    <property type="entry name" value="Thiamine biosynthetic bifunctional enzyme"/>
    <property type="match status" value="1"/>
</dbReference>
<comment type="pathway">
    <text evidence="4">Cofactor biosynthesis; thiamine diphosphate biosynthesis; 4-methyl-5-(2-phosphoethyl)-thiazole from 5-(2-hydroxyethyl)-4-methylthiazole: step 1/1.</text>
</comment>
<evidence type="ECO:0000256" key="4">
    <source>
        <dbReference type="ARBA" id="ARBA00004868"/>
    </source>
</evidence>
<evidence type="ECO:0000256" key="7">
    <source>
        <dbReference type="ARBA" id="ARBA00022723"/>
    </source>
</evidence>
<dbReference type="InterPro" id="IPR034291">
    <property type="entry name" value="TMP_synthase"/>
</dbReference>
<dbReference type="NCBIfam" id="TIGR00693">
    <property type="entry name" value="thiE"/>
    <property type="match status" value="1"/>
</dbReference>
<evidence type="ECO:0000256" key="12">
    <source>
        <dbReference type="ARBA" id="ARBA00022977"/>
    </source>
</evidence>
<evidence type="ECO:0000256" key="1">
    <source>
        <dbReference type="ARBA" id="ARBA00001771"/>
    </source>
</evidence>
<evidence type="ECO:0000313" key="20">
    <source>
        <dbReference type="Proteomes" id="UP001164286"/>
    </source>
</evidence>
<comment type="similarity">
    <text evidence="16">In the C-terminal section; belongs to the Thz kinase family.</text>
</comment>
<keyword evidence="20" id="KW-1185">Reference proteome</keyword>
<dbReference type="HAMAP" id="MF_00097">
    <property type="entry name" value="TMP_synthase"/>
    <property type="match status" value="1"/>
</dbReference>
<organism evidence="19 20">
    <name type="scientific">Dioszegia hungarica</name>
    <dbReference type="NCBI Taxonomy" id="4972"/>
    <lineage>
        <taxon>Eukaryota</taxon>
        <taxon>Fungi</taxon>
        <taxon>Dikarya</taxon>
        <taxon>Basidiomycota</taxon>
        <taxon>Agaricomycotina</taxon>
        <taxon>Tremellomycetes</taxon>
        <taxon>Tremellales</taxon>
        <taxon>Bulleribasidiaceae</taxon>
        <taxon>Dioszegia</taxon>
    </lineage>
</organism>
<dbReference type="InterPro" id="IPR029056">
    <property type="entry name" value="Ribokinase-like"/>
</dbReference>
<keyword evidence="7" id="KW-0479">Metal-binding</keyword>
<proteinExistence type="inferred from homology"/>
<dbReference type="SUPFAM" id="SSF51391">
    <property type="entry name" value="Thiamin phosphate synthase"/>
    <property type="match status" value="1"/>
</dbReference>
<dbReference type="NCBIfam" id="NF006830">
    <property type="entry name" value="PRK09355.1"/>
    <property type="match status" value="1"/>
</dbReference>
<dbReference type="EMBL" id="JAKWFO010000008">
    <property type="protein sequence ID" value="KAI9634088.1"/>
    <property type="molecule type" value="Genomic_DNA"/>
</dbReference>
<keyword evidence="12" id="KW-0784">Thiamine biosynthesis</keyword>
<dbReference type="CDD" id="cd00564">
    <property type="entry name" value="TMP_TenI"/>
    <property type="match status" value="1"/>
</dbReference>